<dbReference type="AlphaFoldDB" id="F9Y7U1"/>
<dbReference type="Proteomes" id="UP000000692">
    <property type="component" value="Chromosome"/>
</dbReference>
<dbReference type="GO" id="GO:0020037">
    <property type="term" value="F:heme binding"/>
    <property type="evidence" value="ECO:0007669"/>
    <property type="project" value="InterPro"/>
</dbReference>
<keyword evidence="3 6" id="KW-0479">Metal-binding</keyword>
<dbReference type="OrthoDB" id="9805828at2"/>
<organism evidence="9 10">
    <name type="scientific">Ketogulonicigenium vulgare (strain WSH-001)</name>
    <dbReference type="NCBI Taxonomy" id="759362"/>
    <lineage>
        <taxon>Bacteria</taxon>
        <taxon>Pseudomonadati</taxon>
        <taxon>Pseudomonadota</taxon>
        <taxon>Alphaproteobacteria</taxon>
        <taxon>Rhodobacterales</taxon>
        <taxon>Roseobacteraceae</taxon>
        <taxon>Ketogulonicigenium</taxon>
    </lineage>
</organism>
<keyword evidence="1" id="KW-0813">Transport</keyword>
<gene>
    <name evidence="9" type="primary">cycA</name>
    <name evidence="9" type="ordered locus">KVU_0068</name>
</gene>
<evidence type="ECO:0000259" key="8">
    <source>
        <dbReference type="PROSITE" id="PS51007"/>
    </source>
</evidence>
<dbReference type="RefSeq" id="WP_014537437.1">
    <property type="nucleotide sequence ID" value="NC_017384.1"/>
</dbReference>
<evidence type="ECO:0000256" key="1">
    <source>
        <dbReference type="ARBA" id="ARBA00022448"/>
    </source>
</evidence>
<keyword evidence="2 6" id="KW-0349">Heme</keyword>
<feature type="signal peptide" evidence="7">
    <location>
        <begin position="1"/>
        <end position="30"/>
    </location>
</feature>
<dbReference type="KEGG" id="kvl:KVU_0068"/>
<dbReference type="PROSITE" id="PS51007">
    <property type="entry name" value="CYTC"/>
    <property type="match status" value="1"/>
</dbReference>
<dbReference type="PANTHER" id="PTHR11961">
    <property type="entry name" value="CYTOCHROME C"/>
    <property type="match status" value="1"/>
</dbReference>
<keyword evidence="4" id="KW-0249">Electron transport</keyword>
<evidence type="ECO:0000256" key="7">
    <source>
        <dbReference type="SAM" id="SignalP"/>
    </source>
</evidence>
<dbReference type="InterPro" id="IPR009056">
    <property type="entry name" value="Cyt_c-like_dom"/>
</dbReference>
<dbReference type="HOGENOM" id="CLU_060944_1_0_5"/>
<evidence type="ECO:0000313" key="9">
    <source>
        <dbReference type="EMBL" id="AEM39907.1"/>
    </source>
</evidence>
<dbReference type="eggNOG" id="COG3474">
    <property type="taxonomic scope" value="Bacteria"/>
</dbReference>
<evidence type="ECO:0000256" key="3">
    <source>
        <dbReference type="ARBA" id="ARBA00022723"/>
    </source>
</evidence>
<evidence type="ECO:0000256" key="4">
    <source>
        <dbReference type="ARBA" id="ARBA00022982"/>
    </source>
</evidence>
<dbReference type="SUPFAM" id="SSF46626">
    <property type="entry name" value="Cytochrome c"/>
    <property type="match status" value="1"/>
</dbReference>
<dbReference type="GO" id="GO:0009055">
    <property type="term" value="F:electron transfer activity"/>
    <property type="evidence" value="ECO:0007669"/>
    <property type="project" value="InterPro"/>
</dbReference>
<sequence length="150" mass="15833">MSGLMSKLVRPAALFAMTMMGAGVAAPVFAADPEAGARSFARQCTSCHVLRDDGGRMLVGTGARTGPNLFGLARRPAGTAEGFVYSTAMQQLAARTMLWDEPSFVAFVTGPGPFLQQRLSDRRANSRMAFVVSNPADAADLWAYLSGLGN</sequence>
<dbReference type="InterPro" id="IPR036909">
    <property type="entry name" value="Cyt_c-like_dom_sf"/>
</dbReference>
<keyword evidence="5 6" id="KW-0408">Iron</keyword>
<dbReference type="EMBL" id="CP002018">
    <property type="protein sequence ID" value="AEM39907.1"/>
    <property type="molecule type" value="Genomic_DNA"/>
</dbReference>
<proteinExistence type="predicted"/>
<evidence type="ECO:0000256" key="6">
    <source>
        <dbReference type="PROSITE-ProRule" id="PRU00433"/>
    </source>
</evidence>
<feature type="domain" description="Cytochrome c" evidence="8">
    <location>
        <begin position="31"/>
        <end position="149"/>
    </location>
</feature>
<evidence type="ECO:0000313" key="10">
    <source>
        <dbReference type="Proteomes" id="UP000000692"/>
    </source>
</evidence>
<evidence type="ECO:0000256" key="5">
    <source>
        <dbReference type="ARBA" id="ARBA00023004"/>
    </source>
</evidence>
<keyword evidence="7" id="KW-0732">Signal</keyword>
<keyword evidence="10" id="KW-1185">Reference proteome</keyword>
<accession>F9Y7U1</accession>
<dbReference type="InterPro" id="IPR002327">
    <property type="entry name" value="Cyt_c_1A/1B"/>
</dbReference>
<dbReference type="Gene3D" id="1.10.760.10">
    <property type="entry name" value="Cytochrome c-like domain"/>
    <property type="match status" value="1"/>
</dbReference>
<feature type="chain" id="PRO_5003395726" evidence="7">
    <location>
        <begin position="31"/>
        <end position="150"/>
    </location>
</feature>
<evidence type="ECO:0000256" key="2">
    <source>
        <dbReference type="ARBA" id="ARBA00022617"/>
    </source>
</evidence>
<dbReference type="GO" id="GO:0046872">
    <property type="term" value="F:metal ion binding"/>
    <property type="evidence" value="ECO:0007669"/>
    <property type="project" value="UniProtKB-KW"/>
</dbReference>
<protein>
    <submittedName>
        <fullName evidence="9">Cytochrome c2</fullName>
    </submittedName>
</protein>
<name>F9Y7U1_KETVW</name>
<reference evidence="9 10" key="1">
    <citation type="journal article" date="2011" name="J. Bacteriol.">
        <title>Complete genome sequence of the industrial strain Ketogulonicigenium vulgare WSH-001.</title>
        <authorList>
            <person name="Liu L."/>
            <person name="Li Y."/>
            <person name="Zhang J."/>
            <person name="Zhou Z."/>
            <person name="Liu J."/>
            <person name="Li X."/>
            <person name="Zhou J."/>
            <person name="Du G."/>
            <person name="Wang L."/>
            <person name="Chen J."/>
        </authorList>
    </citation>
    <scope>NUCLEOTIDE SEQUENCE [LARGE SCALE GENOMIC DNA]</scope>
    <source>
        <strain evidence="9 10">WSH-001</strain>
    </source>
</reference>